<name>A0A163AFR2_DIDRA</name>
<dbReference type="InterPro" id="IPR051573">
    <property type="entry name" value="Ankyrin-SOCS_box_domain"/>
</dbReference>
<dbReference type="PROSITE" id="PS50297">
    <property type="entry name" value="ANK_REP_REGION"/>
    <property type="match status" value="2"/>
</dbReference>
<keyword evidence="6" id="KW-1185">Reference proteome</keyword>
<evidence type="ECO:0000256" key="1">
    <source>
        <dbReference type="ARBA" id="ARBA00005949"/>
    </source>
</evidence>
<comment type="similarity">
    <text evidence="1">Belongs to the ankyrin SOCS box (ASB) family.</text>
</comment>
<dbReference type="SUPFAM" id="SSF48403">
    <property type="entry name" value="Ankyrin repeat"/>
    <property type="match status" value="1"/>
</dbReference>
<dbReference type="PANTHER" id="PTHR24136:SF15">
    <property type="entry name" value="ANK_REP_REGION DOMAIN-CONTAINING PROTEIN"/>
    <property type="match status" value="1"/>
</dbReference>
<dbReference type="Pfam" id="PF00023">
    <property type="entry name" value="Ank"/>
    <property type="match status" value="1"/>
</dbReference>
<dbReference type="EMBL" id="JYNV01000255">
    <property type="protein sequence ID" value="KZM21162.1"/>
    <property type="molecule type" value="Genomic_DNA"/>
</dbReference>
<feature type="repeat" description="ANK" evidence="4">
    <location>
        <begin position="51"/>
        <end position="83"/>
    </location>
</feature>
<dbReference type="Proteomes" id="UP000076837">
    <property type="component" value="Unassembled WGS sequence"/>
</dbReference>
<reference evidence="5 6" key="1">
    <citation type="journal article" date="2016" name="Sci. Rep.">
        <title>Draft genome sequencing and secretome analysis of fungal phytopathogen Ascochyta rabiei provides insight into the necrotrophic effector repertoire.</title>
        <authorList>
            <person name="Verma S."/>
            <person name="Gazara R.K."/>
            <person name="Nizam S."/>
            <person name="Parween S."/>
            <person name="Chattopadhyay D."/>
            <person name="Verma P.K."/>
        </authorList>
    </citation>
    <scope>NUCLEOTIDE SEQUENCE [LARGE SCALE GENOMIC DNA]</scope>
    <source>
        <strain evidence="5 6">ArDII</strain>
    </source>
</reference>
<keyword evidence="3 4" id="KW-0040">ANK repeat</keyword>
<dbReference type="GO" id="GO:0045732">
    <property type="term" value="P:positive regulation of protein catabolic process"/>
    <property type="evidence" value="ECO:0007669"/>
    <property type="project" value="TreeGrafter"/>
</dbReference>
<sequence length="427" mass="44907">MIDIAHDVSGLHSQPLVVRLGAGDGAHKGVRRIATCLIDYDPSVNAPATGLRGTALQEAVRNGNVTLVKLLLRVGADLNARPSTNFGGAPQKATKARRTYLVGILLRVGANAEGVPVGKPLQMAVKRGSLETVKLLLHFKTVVNPPIVASKGHLGVVTALLAGGADVNAVSEASGYGTVLHKAIVNGHLELSHLLLSSDANSNTPGPVWRNLDESSETGTALQLAMDEYNIRWRQALWRGFNSFGCVKSLIHALVEVGARKDVLTAKDECHRTALEAAMEIEMVDMPAKGKLGRTALQAAAGKGEIDLVEQLIQLGTDVNAPPSEEAGATALQFVAMHGYTGIISVLLNAGAISFAGKAAKDGLTALEGAAEQGRLDMVRLLQDFGEAIGSLAEKYVEARDLAEKAGHAVIADIIRNADSFMLVKQT</sequence>
<organism evidence="5 6">
    <name type="scientific">Didymella rabiei</name>
    <name type="common">Chickpea ascochyta blight fungus</name>
    <name type="synonym">Mycosphaerella rabiei</name>
    <dbReference type="NCBI Taxonomy" id="5454"/>
    <lineage>
        <taxon>Eukaryota</taxon>
        <taxon>Fungi</taxon>
        <taxon>Dikarya</taxon>
        <taxon>Ascomycota</taxon>
        <taxon>Pezizomycotina</taxon>
        <taxon>Dothideomycetes</taxon>
        <taxon>Pleosporomycetidae</taxon>
        <taxon>Pleosporales</taxon>
        <taxon>Pleosporineae</taxon>
        <taxon>Didymellaceae</taxon>
        <taxon>Ascochyta</taxon>
    </lineage>
</organism>
<dbReference type="InterPro" id="IPR036770">
    <property type="entry name" value="Ankyrin_rpt-contain_sf"/>
</dbReference>
<gene>
    <name evidence="5" type="ORF">ST47_g7705</name>
</gene>
<dbReference type="Pfam" id="PF12796">
    <property type="entry name" value="Ank_2"/>
    <property type="match status" value="1"/>
</dbReference>
<protein>
    <submittedName>
        <fullName evidence="5">Aspartic-type endopeptidase</fullName>
    </submittedName>
</protein>
<evidence type="ECO:0000313" key="5">
    <source>
        <dbReference type="EMBL" id="KZM21162.1"/>
    </source>
</evidence>
<evidence type="ECO:0000256" key="3">
    <source>
        <dbReference type="ARBA" id="ARBA00023043"/>
    </source>
</evidence>
<feature type="repeat" description="ANK" evidence="4">
    <location>
        <begin position="362"/>
        <end position="394"/>
    </location>
</feature>
<dbReference type="SMART" id="SM00248">
    <property type="entry name" value="ANK"/>
    <property type="match status" value="6"/>
</dbReference>
<comment type="caution">
    <text evidence="5">The sequence shown here is derived from an EMBL/GenBank/DDBJ whole genome shotgun (WGS) entry which is preliminary data.</text>
</comment>
<dbReference type="STRING" id="5454.A0A163AFR2"/>
<proteinExistence type="inferred from homology"/>
<evidence type="ECO:0000313" key="6">
    <source>
        <dbReference type="Proteomes" id="UP000076837"/>
    </source>
</evidence>
<dbReference type="GO" id="GO:0016567">
    <property type="term" value="P:protein ubiquitination"/>
    <property type="evidence" value="ECO:0007669"/>
    <property type="project" value="TreeGrafter"/>
</dbReference>
<keyword evidence="2" id="KW-0677">Repeat</keyword>
<dbReference type="InterPro" id="IPR002110">
    <property type="entry name" value="Ankyrin_rpt"/>
</dbReference>
<evidence type="ECO:0000256" key="4">
    <source>
        <dbReference type="PROSITE-ProRule" id="PRU00023"/>
    </source>
</evidence>
<dbReference type="Gene3D" id="1.25.40.20">
    <property type="entry name" value="Ankyrin repeat-containing domain"/>
    <property type="match status" value="3"/>
</dbReference>
<evidence type="ECO:0000256" key="2">
    <source>
        <dbReference type="ARBA" id="ARBA00022737"/>
    </source>
</evidence>
<feature type="repeat" description="ANK" evidence="4">
    <location>
        <begin position="292"/>
        <end position="324"/>
    </location>
</feature>
<accession>A0A163AFR2</accession>
<dbReference type="AlphaFoldDB" id="A0A163AFR2"/>
<dbReference type="PROSITE" id="PS50088">
    <property type="entry name" value="ANK_REPEAT"/>
    <property type="match status" value="3"/>
</dbReference>
<dbReference type="Pfam" id="PF13637">
    <property type="entry name" value="Ank_4"/>
    <property type="match status" value="1"/>
</dbReference>
<dbReference type="PANTHER" id="PTHR24136">
    <property type="entry name" value="SOWAH (DROSOPHILA) HOMOLOG"/>
    <property type="match status" value="1"/>
</dbReference>